<comment type="caution">
    <text evidence="4">The sequence shown here is derived from an EMBL/GenBank/DDBJ whole genome shotgun (WGS) entry which is preliminary data.</text>
</comment>
<keyword evidence="2" id="KW-1133">Transmembrane helix</keyword>
<dbReference type="InterPro" id="IPR000719">
    <property type="entry name" value="Prot_kinase_dom"/>
</dbReference>
<sequence>MNRGGSLLSHNTSFTQCHTPSRSYPNTQTDYDGQHFTSRTEFMFAERATNIFSLCTFDGCYSDYEGGAIGGFVMNLSLQVKQCSFKRCHSDSEGGAISCMSDGDTTEAKLSESFFVGCSADFRGGGAVSIMMIHLLAISDCVFLDSFSNGYSAGAIILFSPFYSTAEHPVSNCLFENCQQVNNEDELNGGGALFFRFDPTLQLSYLQFRGCSAITGLGHDIQVNGHMFDPDIFTFCETDSPGKNRIVMQFLSGDQQKIDYSDILTKPAKVVAVTELSEDHTSSVATFTLTLSNSITGDVLILLSNENGNRVQGTDEAPNIGRVLKFTFSDSNTSTFTGPVGEDGLFQGDLSVYEVVNAYLNRHLFSNKYLTSASCDVDYNQMDVDITLEGLNVPTGEYTVTLNGTITLTAAFTLDESGKSIGRGTKSIGTLEDHLQLQSHYSVTSVTSKDALNILIAPGGSFSVPAIPPILKTSCRVGSGTDHAWVQLTGLNIAAGTYSVKLKDVAFSFEVTFNDGSDGTRQVLSTEASVRLFGAGSMLTFGVEYTLESVTDTSTSNPVDLYGSTISFSTPQPTDRIVGIGTMDFTDNQKNEVSISLSGADMTTTEYFIKTEPSSVLNDHKMSVVFTEQSGKLVGKVYSATGNAVPLDFGETYEILSITDSNEDPVLFFDKLTFYVPTEPARIESTSSVLNGPKTEVTVTLTGRELFSATMTVKLTNPNTNREFTKSLSYVGSTSCTVNFPVAQTETENELVFGGSYDVVSIVSSDGEKSFVVNSGVKIEVPSAPIINSITSDLSLNCTHFKISFSGISLPTAGSLVASISASISLDLNCENGVWTTGWLLNGTNGMLMNTSYSVSQVASGENKMILNKDTFKTAEGPTLSPNPTVTLKTGDLNSVVLSLVGQRMPVPPTVPSFDLIVVESEGSTEEITIPVSFSTNEIGSGEVGVYKSGKLKYSTSYSVVRMTSTAVSVSIPSAVTFTTPAAPTRIISATCDLDAETGKSAEIVLNGMSFPKSQLFTLTVFELDDSKEKTGSAIELSSSFASDGSSTLHSLTSQIYKNDEAKLKYQTSYEITKLYIENVKTIVDDLARFVVPPEPSRLTTVTDPAVHSEKDTEVSVTLSGIKLTGVFTVTLKSNQSETPINVSVTFSGSSGDLKGVLYSKLDPSPVNMMYDTKYEIVSMEDSNKKPVFVEDGLSLTTMKEPTRVVSVLISRYENDEKEVVLLMDGRKLDVLKKYEVKLSPGNVVVDLEYAEGKWEGRVGVRGSDEAGTGLLYGLTYTVDEVVISNTLTSVHHDDISFDVKIEPARIISTSPALNGAKTAVNVTLTGSKLFSTTMTVKVKNPSTSRVFTSSLSYVDSTSCTVNFPVAQTETENELVFGGSYDVVSIVSSDGEKSFVVNSGVKIEVPSAPIINSITSDLSLNCTHFEISFSGNSLPTSGSLIASISPSITLDLSYVDGKWTTGWLLNGTDGMLMNTSYSVTKIASGENEMILNVKTFTTAEGPTLSSNPTVTLKDDDLNSIVLSLAGQRMPVSSDVESFYLIVVESGSTTEITIAVSFSTNEIGSGEAVVYKSGTLKYSTSYSVVRMTSTTVSVSIPSAVTFTTPAAPTRIISATCDLDAETGKSAEIVLNGVSFPKSKSFTLTVYELDDSNVKTGNGIELSSSFASDGSSTLHTLSSLIYENSTAELKFGKTYEITKLDIDNIKTIVDDLARFSVPSEPSRLIKTDLVPDPGMNKSTLTLTTSQLIPNEKYTVALSGTPTQHSTTDSVHTLDFDVDGAPSITKVLNLYPDATLRFNHLYEVTSMKMKSSSTPIFIESDKCTFSTPEEPLRIVDGGGRLNSERTEAVVTLTGLALKAGLYSFTLTHPTAGNTRTITGSLNLDGNIECNHTVEAGNANRLIFGETYTITSAALNDKSILFNSDINISVPFPPKVTGASFNFSNALNTTCTVTLTGSDLDLQGDYFIALSDGPTLTIVFDESEQAISPILLIGFPGKLQFNTTYTVVSIKKKGNDADIVHVEGNVFFKTGSTPTTLTMNVDEKDGSISSDCGDSVNPCSSVDIAWDIASILLISKVTLKVEQSVSQSQPWSVSKDGFLVLTKDQISGPTLRIPSTAWMDEKEGMIVVDGGILEIRDISVLIENGSDSFVFVFGKEGSVKLFSSSITGIQTTANSDESEDVCRWSSGILRLVNCTTLLDNAKLTHHSQGAINMEDGSLTVELSTFHDNTPNHQNFPSFRRNVYCTDSATIKIESLFGGDGSKDYPSPWISLNDCNMTGEHAQPDTPLFIPTLSNDSTSTLNKTNKAFSIEMKGSTLIPCGLWLEIVEVKKDKTEGTSEKVELTSDLCSSISESSISLELAQSLLSPLKDSLEWQGRLIFGNNVTSAASFIIQKSSADRISQSVRENMKWWLPLVIVLVSLALIVIVIVVICCRRRKTKKMERKDIASTELDTEMVEKLEEDKDRDSFAQNITTHRQLNTYGIPAEPDSLGSSTIKSDELPSTNAEAVEVLVCGEDNKVEIVQKKETLFEKLHGMNKQKVDAVAVGKEIAKGLRHLSKAEMFSVSLAKWTPHWIVLDSKDRVCIRLNEETGLQVDKSGKAITIDDGERWRAPEQSNGQLGVNEEQVSVFRLGLVLLEMKTGLIPFGEIDATNASRQLCAGLLPPHPHVDEDFMSIVRDCLAINPNERPLLVKLEERLDQYVSSRKMENNTQTATGGKTEAFHSRPTVEFAH</sequence>
<evidence type="ECO:0000256" key="2">
    <source>
        <dbReference type="SAM" id="Phobius"/>
    </source>
</evidence>
<feature type="region of interest" description="Disordered" evidence="1">
    <location>
        <begin position="1"/>
        <end position="29"/>
    </location>
</feature>
<evidence type="ECO:0000259" key="3">
    <source>
        <dbReference type="PROSITE" id="PS50011"/>
    </source>
</evidence>
<evidence type="ECO:0000313" key="4">
    <source>
        <dbReference type="EMBL" id="KAK2950352.1"/>
    </source>
</evidence>
<feature type="transmembrane region" description="Helical" evidence="2">
    <location>
        <begin position="2405"/>
        <end position="2428"/>
    </location>
</feature>
<protein>
    <recommendedName>
        <fullName evidence="3">Protein kinase domain-containing protein</fullName>
    </recommendedName>
</protein>
<dbReference type="PROSITE" id="PS50011">
    <property type="entry name" value="PROTEIN_KINASE_DOM"/>
    <property type="match status" value="1"/>
</dbReference>
<proteinExistence type="predicted"/>
<name>A0ABQ9XI94_9EUKA</name>
<feature type="region of interest" description="Disordered" evidence="1">
    <location>
        <begin position="2698"/>
        <end position="2726"/>
    </location>
</feature>
<feature type="domain" description="Protein kinase" evidence="3">
    <location>
        <begin position="2407"/>
        <end position="2696"/>
    </location>
</feature>
<evidence type="ECO:0000256" key="1">
    <source>
        <dbReference type="SAM" id="MobiDB-lite"/>
    </source>
</evidence>
<accession>A0ABQ9XI94</accession>
<dbReference type="EMBL" id="JARBJD010000137">
    <property type="protein sequence ID" value="KAK2950352.1"/>
    <property type="molecule type" value="Genomic_DNA"/>
</dbReference>
<keyword evidence="5" id="KW-1185">Reference proteome</keyword>
<keyword evidence="2" id="KW-0472">Membrane</keyword>
<dbReference type="Gene3D" id="1.10.510.10">
    <property type="entry name" value="Transferase(Phosphotransferase) domain 1"/>
    <property type="match status" value="1"/>
</dbReference>
<evidence type="ECO:0000313" key="5">
    <source>
        <dbReference type="Proteomes" id="UP001281761"/>
    </source>
</evidence>
<dbReference type="Pfam" id="PF07714">
    <property type="entry name" value="PK_Tyr_Ser-Thr"/>
    <property type="match status" value="1"/>
</dbReference>
<dbReference type="SUPFAM" id="SSF56112">
    <property type="entry name" value="Protein kinase-like (PK-like)"/>
    <property type="match status" value="1"/>
</dbReference>
<dbReference type="Proteomes" id="UP001281761">
    <property type="component" value="Unassembled WGS sequence"/>
</dbReference>
<keyword evidence="2" id="KW-0812">Transmembrane</keyword>
<reference evidence="4 5" key="1">
    <citation type="journal article" date="2022" name="bioRxiv">
        <title>Genomics of Preaxostyla Flagellates Illuminates Evolutionary Transitions and the Path Towards Mitochondrial Loss.</title>
        <authorList>
            <person name="Novak L.V.F."/>
            <person name="Treitli S.C."/>
            <person name="Pyrih J."/>
            <person name="Halakuc P."/>
            <person name="Pipaliya S.V."/>
            <person name="Vacek V."/>
            <person name="Brzon O."/>
            <person name="Soukal P."/>
            <person name="Eme L."/>
            <person name="Dacks J.B."/>
            <person name="Karnkowska A."/>
            <person name="Elias M."/>
            <person name="Hampl V."/>
        </authorList>
    </citation>
    <scope>NUCLEOTIDE SEQUENCE [LARGE SCALE GENOMIC DNA]</scope>
    <source>
        <strain evidence="4">NAU3</strain>
        <tissue evidence="4">Gut</tissue>
    </source>
</reference>
<feature type="compositionally biased region" description="Polar residues" evidence="1">
    <location>
        <begin position="8"/>
        <end position="29"/>
    </location>
</feature>
<dbReference type="InterPro" id="IPR011009">
    <property type="entry name" value="Kinase-like_dom_sf"/>
</dbReference>
<gene>
    <name evidence="4" type="ORF">BLNAU_14687</name>
</gene>
<dbReference type="InterPro" id="IPR001245">
    <property type="entry name" value="Ser-Thr/Tyr_kinase_cat_dom"/>
</dbReference>
<organism evidence="4 5">
    <name type="scientific">Blattamonas nauphoetae</name>
    <dbReference type="NCBI Taxonomy" id="2049346"/>
    <lineage>
        <taxon>Eukaryota</taxon>
        <taxon>Metamonada</taxon>
        <taxon>Preaxostyla</taxon>
        <taxon>Oxymonadida</taxon>
        <taxon>Blattamonas</taxon>
    </lineage>
</organism>